<proteinExistence type="predicted"/>
<dbReference type="KEGG" id="halh:HTSR_0102"/>
<keyword evidence="1" id="KW-0472">Membrane</keyword>
<dbReference type="AlphaFoldDB" id="A0A1D8S1R7"/>
<feature type="transmembrane region" description="Helical" evidence="1">
    <location>
        <begin position="20"/>
        <end position="39"/>
    </location>
</feature>
<gene>
    <name evidence="3" type="ORF">HTSR_0102</name>
</gene>
<organism evidence="3 4">
    <name type="scientific">Halodesulfurarchaeum formicicum</name>
    <dbReference type="NCBI Taxonomy" id="1873524"/>
    <lineage>
        <taxon>Archaea</taxon>
        <taxon>Methanobacteriati</taxon>
        <taxon>Methanobacteriota</taxon>
        <taxon>Stenosarchaea group</taxon>
        <taxon>Halobacteria</taxon>
        <taxon>Halobacteriales</taxon>
        <taxon>Halobacteriaceae</taxon>
        <taxon>Halodesulfurarchaeum</taxon>
    </lineage>
</organism>
<reference evidence="3 4" key="1">
    <citation type="submission" date="2016-06" db="EMBL/GenBank/DDBJ databases">
        <title>Discovery of anaerobic lithoheterotrophic haloarchaeon capable of sulfur respiration by hydrogen and formate.</title>
        <authorList>
            <person name="Sorokin D.Y."/>
            <person name="Kublanov I.V."/>
            <person name="Roman P."/>
            <person name="Sinninghe Damste J.S."/>
            <person name="Golyshin P.N."/>
            <person name="Rojo D."/>
            <person name="Ciordia S."/>
            <person name="Mena Md.C."/>
            <person name="Ferrer M."/>
            <person name="Smedile F."/>
            <person name="Messina E."/>
            <person name="La Cono V."/>
            <person name="Yakimov M.M."/>
        </authorList>
    </citation>
    <scope>NUCLEOTIDE SEQUENCE [LARGE SCALE GENOMIC DNA]</scope>
    <source>
        <strain evidence="3 4">HTSR1</strain>
    </source>
</reference>
<protein>
    <recommendedName>
        <fullName evidence="2">DUF5658 domain-containing protein</fullName>
    </recommendedName>
</protein>
<dbReference type="Proteomes" id="UP000185608">
    <property type="component" value="Chromosome"/>
</dbReference>
<feature type="domain" description="DUF5658" evidence="2">
    <location>
        <begin position="23"/>
        <end position="109"/>
    </location>
</feature>
<dbReference type="Pfam" id="PF18902">
    <property type="entry name" value="DUF5658"/>
    <property type="match status" value="1"/>
</dbReference>
<dbReference type="STRING" id="1873524.HSR6_0101"/>
<name>A0A1D8S1R7_9EURY</name>
<keyword evidence="1" id="KW-1133">Transmembrane helix</keyword>
<dbReference type="EMBL" id="CP016070">
    <property type="protein sequence ID" value="AOW79312.1"/>
    <property type="molecule type" value="Genomic_DNA"/>
</dbReference>
<evidence type="ECO:0000313" key="3">
    <source>
        <dbReference type="EMBL" id="AOW79312.1"/>
    </source>
</evidence>
<evidence type="ECO:0000259" key="2">
    <source>
        <dbReference type="Pfam" id="PF18902"/>
    </source>
</evidence>
<dbReference type="GeneID" id="29828121"/>
<feature type="transmembrane region" description="Helical" evidence="1">
    <location>
        <begin position="87"/>
        <end position="110"/>
    </location>
</feature>
<keyword evidence="1" id="KW-0812">Transmembrane</keyword>
<accession>A0A1D8S1R7</accession>
<sequence>MLRWPTALSAANPAVHRWAWVLTLCFFLVGDVITTAIGISTTGVTEVNAFLATQIASHGVGAMLLLKVVLLSGSYLVWRALPDEQAIAIPVGFAIVGVGVTGWNLVVIAIV</sequence>
<evidence type="ECO:0000256" key="1">
    <source>
        <dbReference type="SAM" id="Phobius"/>
    </source>
</evidence>
<feature type="transmembrane region" description="Helical" evidence="1">
    <location>
        <begin position="60"/>
        <end position="81"/>
    </location>
</feature>
<evidence type="ECO:0000313" key="4">
    <source>
        <dbReference type="Proteomes" id="UP000185608"/>
    </source>
</evidence>
<dbReference type="InterPro" id="IPR043717">
    <property type="entry name" value="DUF5658"/>
</dbReference>
<dbReference type="RefSeq" id="WP_070364091.1">
    <property type="nucleotide sequence ID" value="NZ_CP016070.1"/>
</dbReference>